<dbReference type="AlphaFoldDB" id="A0A395SX65"/>
<keyword evidence="2" id="KW-1185">Reference proteome</keyword>
<name>A0A395SX65_9HYPO</name>
<gene>
    <name evidence="1" type="ORF">FLONG3_5060</name>
</gene>
<protein>
    <submittedName>
        <fullName evidence="1">Uncharacterized protein</fullName>
    </submittedName>
</protein>
<dbReference type="Proteomes" id="UP000266234">
    <property type="component" value="Unassembled WGS sequence"/>
</dbReference>
<comment type="caution">
    <text evidence="1">The sequence shown here is derived from an EMBL/GenBank/DDBJ whole genome shotgun (WGS) entry which is preliminary data.</text>
</comment>
<proteinExistence type="predicted"/>
<dbReference type="EMBL" id="PXOG01000108">
    <property type="protein sequence ID" value="RGP76817.1"/>
    <property type="molecule type" value="Genomic_DNA"/>
</dbReference>
<organism evidence="1 2">
    <name type="scientific">Fusarium longipes</name>
    <dbReference type="NCBI Taxonomy" id="694270"/>
    <lineage>
        <taxon>Eukaryota</taxon>
        <taxon>Fungi</taxon>
        <taxon>Dikarya</taxon>
        <taxon>Ascomycota</taxon>
        <taxon>Pezizomycotina</taxon>
        <taxon>Sordariomycetes</taxon>
        <taxon>Hypocreomycetidae</taxon>
        <taxon>Hypocreales</taxon>
        <taxon>Nectriaceae</taxon>
        <taxon>Fusarium</taxon>
    </lineage>
</organism>
<sequence>MGCCGGGMSGHRRRKARRRNQAIAEWTAGAKAWSESYQQPEHSWRHNPTPEMVAAKEEAYRQAYREQIELARARGEW</sequence>
<accession>A0A395SX65</accession>
<evidence type="ECO:0000313" key="2">
    <source>
        <dbReference type="Proteomes" id="UP000266234"/>
    </source>
</evidence>
<evidence type="ECO:0000313" key="1">
    <source>
        <dbReference type="EMBL" id="RGP76817.1"/>
    </source>
</evidence>
<reference evidence="1 2" key="1">
    <citation type="journal article" date="2018" name="PLoS Pathog.">
        <title>Evolution of structural diversity of trichothecenes, a family of toxins produced by plant pathogenic and entomopathogenic fungi.</title>
        <authorList>
            <person name="Proctor R.H."/>
            <person name="McCormick S.P."/>
            <person name="Kim H.S."/>
            <person name="Cardoza R.E."/>
            <person name="Stanley A.M."/>
            <person name="Lindo L."/>
            <person name="Kelly A."/>
            <person name="Brown D.W."/>
            <person name="Lee T."/>
            <person name="Vaughan M.M."/>
            <person name="Alexander N.J."/>
            <person name="Busman M."/>
            <person name="Gutierrez S."/>
        </authorList>
    </citation>
    <scope>NUCLEOTIDE SEQUENCE [LARGE SCALE GENOMIC DNA]</scope>
    <source>
        <strain evidence="1 2">NRRL 20695</strain>
    </source>
</reference>